<proteinExistence type="predicted"/>
<dbReference type="Gramene" id="EOY03696">
    <property type="protein sequence ID" value="EOY03696"/>
    <property type="gene ID" value="TCM_018805"/>
</dbReference>
<evidence type="ECO:0000313" key="1">
    <source>
        <dbReference type="EMBL" id="EOY03696.1"/>
    </source>
</evidence>
<evidence type="ECO:0000313" key="2">
    <source>
        <dbReference type="Proteomes" id="UP000026915"/>
    </source>
</evidence>
<accession>A0A061EFN6</accession>
<dbReference type="EMBL" id="CM001882">
    <property type="protein sequence ID" value="EOY03696.1"/>
    <property type="molecule type" value="Genomic_DNA"/>
</dbReference>
<organism evidence="1 2">
    <name type="scientific">Theobroma cacao</name>
    <name type="common">Cacao</name>
    <name type="synonym">Cocoa</name>
    <dbReference type="NCBI Taxonomy" id="3641"/>
    <lineage>
        <taxon>Eukaryota</taxon>
        <taxon>Viridiplantae</taxon>
        <taxon>Streptophyta</taxon>
        <taxon>Embryophyta</taxon>
        <taxon>Tracheophyta</taxon>
        <taxon>Spermatophyta</taxon>
        <taxon>Magnoliopsida</taxon>
        <taxon>eudicotyledons</taxon>
        <taxon>Gunneridae</taxon>
        <taxon>Pentapetalae</taxon>
        <taxon>rosids</taxon>
        <taxon>malvids</taxon>
        <taxon>Malvales</taxon>
        <taxon>Malvaceae</taxon>
        <taxon>Byttnerioideae</taxon>
        <taxon>Theobroma</taxon>
    </lineage>
</organism>
<dbReference type="HOGENOM" id="CLU_1868847_0_0_1"/>
<dbReference type="AlphaFoldDB" id="A0A061EFN6"/>
<dbReference type="InParanoid" id="A0A061EFN6"/>
<dbReference type="Proteomes" id="UP000026915">
    <property type="component" value="Chromosome 4"/>
</dbReference>
<sequence length="137" mass="15737">MHFSFWQMDIQWHRRQISCLPTCFVEITCLVADNSLNSHKGCHLSCTHSVILSIQSSCGVHYLDRPPHQVDLRNDPMPAYIARCEDEIDIFPFFVVYWPLTLHVPRNSSEISIVDRAFSVGNALCSIWMVSCEACIH</sequence>
<keyword evidence="2" id="KW-1185">Reference proteome</keyword>
<reference evidence="1 2" key="1">
    <citation type="journal article" date="2013" name="Genome Biol.">
        <title>The genome sequence of the most widely cultivated cacao type and its use to identify candidate genes regulating pod color.</title>
        <authorList>
            <person name="Motamayor J.C."/>
            <person name="Mockaitis K."/>
            <person name="Schmutz J."/>
            <person name="Haiminen N."/>
            <person name="Iii D.L."/>
            <person name="Cornejo O."/>
            <person name="Findley S.D."/>
            <person name="Zheng P."/>
            <person name="Utro F."/>
            <person name="Royaert S."/>
            <person name="Saski C."/>
            <person name="Jenkins J."/>
            <person name="Podicheti R."/>
            <person name="Zhao M."/>
            <person name="Scheffler B.E."/>
            <person name="Stack J.C."/>
            <person name="Feltus F.A."/>
            <person name="Mustiga G.M."/>
            <person name="Amores F."/>
            <person name="Phillips W."/>
            <person name="Marelli J.P."/>
            <person name="May G.D."/>
            <person name="Shapiro H."/>
            <person name="Ma J."/>
            <person name="Bustamante C.D."/>
            <person name="Schnell R.J."/>
            <person name="Main D."/>
            <person name="Gilbert D."/>
            <person name="Parida L."/>
            <person name="Kuhn D.N."/>
        </authorList>
    </citation>
    <scope>NUCLEOTIDE SEQUENCE [LARGE SCALE GENOMIC DNA]</scope>
    <source>
        <strain evidence="2">cv. Matina 1-6</strain>
    </source>
</reference>
<protein>
    <submittedName>
        <fullName evidence="1">Uncharacterized protein</fullName>
    </submittedName>
</protein>
<name>A0A061EFN6_THECC</name>
<gene>
    <name evidence="1" type="ORF">TCM_018805</name>
</gene>